<keyword evidence="14" id="KW-1185">Reference proteome</keyword>
<sequence>MFAWRDDAPGLVRAFTDRHDGVSVAPFAGLNLGAHVGDDLDAVRTNRAAVEQAVGMPLVLADQVHGTDVVHVTRELLDGPRSATGAVAEGDALVTDLPGTALGVLVADCTPVLLHDLAGPLVAAAHAGRPGMVGGVVLRLVEAMRDLGASDLRATVGPSVCGRCYEVPGDMRAAAMAVSPASAALTWTGTPAIDVATGVVDQLQATGVSVEWIPGCAREDAALYSYRRDGRTGRYAGIVGRPA</sequence>
<organism evidence="13 14">
    <name type="scientific">Janibacter indicus</name>
    <dbReference type="NCBI Taxonomy" id="857417"/>
    <lineage>
        <taxon>Bacteria</taxon>
        <taxon>Bacillati</taxon>
        <taxon>Actinomycetota</taxon>
        <taxon>Actinomycetes</taxon>
        <taxon>Micrococcales</taxon>
        <taxon>Intrasporangiaceae</taxon>
        <taxon>Janibacter</taxon>
    </lineage>
</organism>
<evidence type="ECO:0000256" key="12">
    <source>
        <dbReference type="RuleBase" id="RU361274"/>
    </source>
</evidence>
<dbReference type="GO" id="GO:0017061">
    <property type="term" value="F:S-methyl-5-thioadenosine phosphorylase activity"/>
    <property type="evidence" value="ECO:0007669"/>
    <property type="project" value="UniProtKB-EC"/>
</dbReference>
<comment type="similarity">
    <text evidence="3 12">Belongs to the purine nucleoside phosphorylase YfiH/LACC1 family.</text>
</comment>
<evidence type="ECO:0000313" key="13">
    <source>
        <dbReference type="EMBL" id="APH01123.1"/>
    </source>
</evidence>
<proteinExistence type="inferred from homology"/>
<keyword evidence="5" id="KW-0479">Metal-binding</keyword>
<dbReference type="InterPro" id="IPR038371">
    <property type="entry name" value="Cu_polyphenol_OxRdtase_sf"/>
</dbReference>
<dbReference type="PANTHER" id="PTHR30616">
    <property type="entry name" value="UNCHARACTERIZED PROTEIN YFIH"/>
    <property type="match status" value="1"/>
</dbReference>
<evidence type="ECO:0000256" key="8">
    <source>
        <dbReference type="ARBA" id="ARBA00023008"/>
    </source>
</evidence>
<dbReference type="EMBL" id="CP013290">
    <property type="protein sequence ID" value="APH01123.1"/>
    <property type="molecule type" value="Genomic_DNA"/>
</dbReference>
<evidence type="ECO:0000256" key="5">
    <source>
        <dbReference type="ARBA" id="ARBA00022723"/>
    </source>
</evidence>
<dbReference type="KEGG" id="jte:ASJ30_05870"/>
<gene>
    <name evidence="13" type="ORF">ASJ30_05870</name>
</gene>
<dbReference type="GO" id="GO:0005507">
    <property type="term" value="F:copper ion binding"/>
    <property type="evidence" value="ECO:0007669"/>
    <property type="project" value="TreeGrafter"/>
</dbReference>
<dbReference type="InterPro" id="IPR011324">
    <property type="entry name" value="Cytotoxic_necrot_fac-like_cat"/>
</dbReference>
<keyword evidence="8" id="KW-0186">Copper</keyword>
<comment type="catalytic activity">
    <reaction evidence="10">
        <text>adenosine + phosphate = alpha-D-ribose 1-phosphate + adenine</text>
        <dbReference type="Rhea" id="RHEA:27642"/>
        <dbReference type="ChEBI" id="CHEBI:16335"/>
        <dbReference type="ChEBI" id="CHEBI:16708"/>
        <dbReference type="ChEBI" id="CHEBI:43474"/>
        <dbReference type="ChEBI" id="CHEBI:57720"/>
        <dbReference type="EC" id="2.4.2.1"/>
    </reaction>
    <physiologicalReaction direction="left-to-right" evidence="10">
        <dbReference type="Rhea" id="RHEA:27643"/>
    </physiologicalReaction>
</comment>
<keyword evidence="4" id="KW-0808">Transferase</keyword>
<accession>A0A1L3MFE8</accession>
<evidence type="ECO:0000256" key="9">
    <source>
        <dbReference type="ARBA" id="ARBA00047989"/>
    </source>
</evidence>
<evidence type="ECO:0000256" key="7">
    <source>
        <dbReference type="ARBA" id="ARBA00022833"/>
    </source>
</evidence>
<evidence type="ECO:0000256" key="1">
    <source>
        <dbReference type="ARBA" id="ARBA00000553"/>
    </source>
</evidence>
<comment type="catalytic activity">
    <reaction evidence="11">
        <text>S-methyl-5'-thioadenosine + phosphate = 5-(methylsulfanyl)-alpha-D-ribose 1-phosphate + adenine</text>
        <dbReference type="Rhea" id="RHEA:11852"/>
        <dbReference type="ChEBI" id="CHEBI:16708"/>
        <dbReference type="ChEBI" id="CHEBI:17509"/>
        <dbReference type="ChEBI" id="CHEBI:43474"/>
        <dbReference type="ChEBI" id="CHEBI:58533"/>
        <dbReference type="EC" id="2.4.2.28"/>
    </reaction>
    <physiologicalReaction direction="left-to-right" evidence="11">
        <dbReference type="Rhea" id="RHEA:11853"/>
    </physiologicalReaction>
</comment>
<evidence type="ECO:0000256" key="10">
    <source>
        <dbReference type="ARBA" id="ARBA00048968"/>
    </source>
</evidence>
<evidence type="ECO:0000256" key="11">
    <source>
        <dbReference type="ARBA" id="ARBA00049893"/>
    </source>
</evidence>
<reference evidence="13 14" key="1">
    <citation type="submission" date="2015-11" db="EMBL/GenBank/DDBJ databases">
        <authorList>
            <person name="Zhang Y."/>
            <person name="Guo Z."/>
        </authorList>
    </citation>
    <scope>NUCLEOTIDE SEQUENCE [LARGE SCALE GENOMIC DNA]</scope>
    <source>
        <strain evidence="13 14">YFY001</strain>
    </source>
</reference>
<evidence type="ECO:0000313" key="14">
    <source>
        <dbReference type="Proteomes" id="UP000182938"/>
    </source>
</evidence>
<protein>
    <recommendedName>
        <fullName evidence="12">Purine nucleoside phosphorylase</fullName>
    </recommendedName>
</protein>
<keyword evidence="6" id="KW-0378">Hydrolase</keyword>
<dbReference type="Pfam" id="PF02578">
    <property type="entry name" value="Cu-oxidase_4"/>
    <property type="match status" value="1"/>
</dbReference>
<keyword evidence="7" id="KW-0862">Zinc</keyword>
<dbReference type="PANTHER" id="PTHR30616:SF2">
    <property type="entry name" value="PURINE NUCLEOSIDE PHOSPHORYLASE LACC1"/>
    <property type="match status" value="1"/>
</dbReference>
<evidence type="ECO:0000256" key="2">
    <source>
        <dbReference type="ARBA" id="ARBA00003215"/>
    </source>
</evidence>
<evidence type="ECO:0000256" key="6">
    <source>
        <dbReference type="ARBA" id="ARBA00022801"/>
    </source>
</evidence>
<dbReference type="NCBIfam" id="TIGR00726">
    <property type="entry name" value="peptidoglycan editing factor PgeF"/>
    <property type="match status" value="1"/>
</dbReference>
<name>A0A1L3MFE8_9MICO</name>
<dbReference type="SUPFAM" id="SSF64438">
    <property type="entry name" value="CNF1/YfiH-like putative cysteine hydrolases"/>
    <property type="match status" value="1"/>
</dbReference>
<dbReference type="AlphaFoldDB" id="A0A1L3MFE8"/>
<evidence type="ECO:0000256" key="3">
    <source>
        <dbReference type="ARBA" id="ARBA00007353"/>
    </source>
</evidence>
<dbReference type="Proteomes" id="UP000182938">
    <property type="component" value="Chromosome"/>
</dbReference>
<dbReference type="GO" id="GO:0016787">
    <property type="term" value="F:hydrolase activity"/>
    <property type="evidence" value="ECO:0007669"/>
    <property type="project" value="UniProtKB-KW"/>
</dbReference>
<comment type="catalytic activity">
    <reaction evidence="9">
        <text>adenosine + H2O + H(+) = inosine + NH4(+)</text>
        <dbReference type="Rhea" id="RHEA:24408"/>
        <dbReference type="ChEBI" id="CHEBI:15377"/>
        <dbReference type="ChEBI" id="CHEBI:15378"/>
        <dbReference type="ChEBI" id="CHEBI:16335"/>
        <dbReference type="ChEBI" id="CHEBI:17596"/>
        <dbReference type="ChEBI" id="CHEBI:28938"/>
        <dbReference type="EC" id="3.5.4.4"/>
    </reaction>
    <physiologicalReaction direction="left-to-right" evidence="9">
        <dbReference type="Rhea" id="RHEA:24409"/>
    </physiologicalReaction>
</comment>
<evidence type="ECO:0000256" key="4">
    <source>
        <dbReference type="ARBA" id="ARBA00022679"/>
    </source>
</evidence>
<comment type="catalytic activity">
    <reaction evidence="1">
        <text>inosine + phosphate = alpha-D-ribose 1-phosphate + hypoxanthine</text>
        <dbReference type="Rhea" id="RHEA:27646"/>
        <dbReference type="ChEBI" id="CHEBI:17368"/>
        <dbReference type="ChEBI" id="CHEBI:17596"/>
        <dbReference type="ChEBI" id="CHEBI:43474"/>
        <dbReference type="ChEBI" id="CHEBI:57720"/>
        <dbReference type="EC" id="2.4.2.1"/>
    </reaction>
    <physiologicalReaction direction="left-to-right" evidence="1">
        <dbReference type="Rhea" id="RHEA:27647"/>
    </physiologicalReaction>
</comment>
<comment type="function">
    <text evidence="2">Purine nucleoside enzyme that catalyzes the phosphorolysis of adenosine and inosine nucleosides, yielding D-ribose 1-phosphate and the respective free bases, adenine and hypoxanthine. Also catalyzes the phosphorolysis of S-methyl-5'-thioadenosine into adenine and S-methyl-5-thio-alpha-D-ribose 1-phosphate. Also has adenosine deaminase activity.</text>
</comment>
<dbReference type="InterPro" id="IPR003730">
    <property type="entry name" value="Cu_polyphenol_OxRdtase"/>
</dbReference>
<dbReference type="CDD" id="cd16833">
    <property type="entry name" value="YfiH"/>
    <property type="match status" value="1"/>
</dbReference>
<dbReference type="Gene3D" id="3.60.140.10">
    <property type="entry name" value="CNF1/YfiH-like putative cysteine hydrolases"/>
    <property type="match status" value="1"/>
</dbReference>